<dbReference type="InterPro" id="IPR011010">
    <property type="entry name" value="DNA_brk_join_enz"/>
</dbReference>
<dbReference type="PRINTS" id="PR00416">
    <property type="entry name" value="EUTPISMRASEI"/>
</dbReference>
<dbReference type="PROSITE" id="PS52038">
    <property type="entry name" value="TOPO_IB_2"/>
    <property type="match status" value="1"/>
</dbReference>
<comment type="similarity">
    <text evidence="2">Belongs to the type IB topoisomerase family.</text>
</comment>
<evidence type="ECO:0000259" key="8">
    <source>
        <dbReference type="Pfam" id="PF21338"/>
    </source>
</evidence>
<feature type="domain" description="DNA topoisomerase IB N-terminal" evidence="8">
    <location>
        <begin position="40"/>
        <end position="87"/>
    </location>
</feature>
<dbReference type="EC" id="5.6.2.1" evidence="3"/>
<keyword evidence="10" id="KW-1185">Reference proteome</keyword>
<evidence type="ECO:0000259" key="7">
    <source>
        <dbReference type="Pfam" id="PF01028"/>
    </source>
</evidence>
<protein>
    <recommendedName>
        <fullName evidence="3">DNA topoisomerase</fullName>
        <ecNumber evidence="3">5.6.2.1</ecNumber>
    </recommendedName>
</protein>
<evidence type="ECO:0000256" key="2">
    <source>
        <dbReference type="ARBA" id="ARBA00006645"/>
    </source>
</evidence>
<evidence type="ECO:0000256" key="3">
    <source>
        <dbReference type="ARBA" id="ARBA00012891"/>
    </source>
</evidence>
<keyword evidence="5" id="KW-0238">DNA-binding</keyword>
<dbReference type="InterPro" id="IPR035447">
    <property type="entry name" value="DNA_topo_I_N_sf"/>
</dbReference>
<keyword evidence="6" id="KW-0413">Isomerase</keyword>
<name>A0ABS8PKE9_9BACT</name>
<dbReference type="Proteomes" id="UP001199816">
    <property type="component" value="Unassembled WGS sequence"/>
</dbReference>
<accession>A0ABS8PKE9</accession>
<evidence type="ECO:0000256" key="4">
    <source>
        <dbReference type="ARBA" id="ARBA00023029"/>
    </source>
</evidence>
<keyword evidence="4" id="KW-0799">Topoisomerase</keyword>
<gene>
    <name evidence="9" type="ORF">LQ567_02290</name>
</gene>
<dbReference type="Gene3D" id="3.90.15.10">
    <property type="entry name" value="Topoisomerase I, Chain A, domain 3"/>
    <property type="match status" value="1"/>
</dbReference>
<dbReference type="Gene3D" id="3.30.66.10">
    <property type="entry name" value="DNA topoisomerase I domain"/>
    <property type="match status" value="1"/>
</dbReference>
<dbReference type="EMBL" id="JAJNEC010000003">
    <property type="protein sequence ID" value="MCD2421573.1"/>
    <property type="molecule type" value="Genomic_DNA"/>
</dbReference>
<evidence type="ECO:0000313" key="10">
    <source>
        <dbReference type="Proteomes" id="UP001199816"/>
    </source>
</evidence>
<dbReference type="SUPFAM" id="SSF56349">
    <property type="entry name" value="DNA breaking-rejoining enzymes"/>
    <property type="match status" value="1"/>
</dbReference>
<evidence type="ECO:0000313" key="9">
    <source>
        <dbReference type="EMBL" id="MCD2421573.1"/>
    </source>
</evidence>
<comment type="caution">
    <text evidence="9">The sequence shown here is derived from an EMBL/GenBank/DDBJ whole genome shotgun (WGS) entry which is preliminary data.</text>
</comment>
<dbReference type="Gene3D" id="1.10.132.120">
    <property type="match status" value="1"/>
</dbReference>
<dbReference type="RefSeq" id="WP_231002478.1">
    <property type="nucleotide sequence ID" value="NZ_JAJNEC010000003.1"/>
</dbReference>
<dbReference type="InterPro" id="IPR014711">
    <property type="entry name" value="TopoI_cat_a-hlx-sub_euk"/>
</dbReference>
<reference evidence="9 10" key="1">
    <citation type="submission" date="2021-11" db="EMBL/GenBank/DDBJ databases">
        <title>Genomic of Niabella pedocola.</title>
        <authorList>
            <person name="Wu T."/>
        </authorList>
    </citation>
    <scope>NUCLEOTIDE SEQUENCE [LARGE SCALE GENOMIC DNA]</scope>
    <source>
        <strain evidence="9 10">JCM 31011</strain>
    </source>
</reference>
<sequence length="348" mass="39154">MTNQLSGILSGDPVKSAAAASLTYITANGSGIQRIKKGKGFIYIKNAQTIRDTDTLHRIRSLVIPPAWREVWICENPNGHLQCTGIDVKGRRQYRYHPSWNALRNETKFHRLLLFGKTLPQLRKTIRKHLREKGWSKQKVLAAAVSIMDKTGLRVGNHFYEKLYGSFGLSTLQNRHLKIRGNQLLFSFRGKKGVEQNVSLRSARLARIIAKCREIPGKELFQYIDDCGQHQAIQSEDINAYIRDVSGDHFSSKDFRTWVGTVTCVEALIKTGSFETEKQKNENIVQALDKVAATLGNTRSVCKKHYVHPQVLTAYETGSLLRYASGTGAQGSSRTESLLLKILKKGKD</sequence>
<proteinExistence type="inferred from homology"/>
<dbReference type="InterPro" id="IPR001631">
    <property type="entry name" value="TopoI"/>
</dbReference>
<organism evidence="9 10">
    <name type="scientific">Niabella pedocola</name>
    <dbReference type="NCBI Taxonomy" id="1752077"/>
    <lineage>
        <taxon>Bacteria</taxon>
        <taxon>Pseudomonadati</taxon>
        <taxon>Bacteroidota</taxon>
        <taxon>Chitinophagia</taxon>
        <taxon>Chitinophagales</taxon>
        <taxon>Chitinophagaceae</taxon>
        <taxon>Niabella</taxon>
    </lineage>
</organism>
<dbReference type="Pfam" id="PF21338">
    <property type="entry name" value="Top1B_N_bact"/>
    <property type="match status" value="1"/>
</dbReference>
<dbReference type="InterPro" id="IPR013500">
    <property type="entry name" value="TopoI_cat_euk"/>
</dbReference>
<dbReference type="SUPFAM" id="SSF55869">
    <property type="entry name" value="DNA topoisomerase I domain"/>
    <property type="match status" value="1"/>
</dbReference>
<dbReference type="Pfam" id="PF01028">
    <property type="entry name" value="Topoisom_I"/>
    <property type="match status" value="1"/>
</dbReference>
<evidence type="ECO:0000256" key="5">
    <source>
        <dbReference type="ARBA" id="ARBA00023125"/>
    </source>
</evidence>
<evidence type="ECO:0000256" key="6">
    <source>
        <dbReference type="ARBA" id="ARBA00023235"/>
    </source>
</evidence>
<comment type="catalytic activity">
    <reaction evidence="1">
        <text>ATP-independent breakage of single-stranded DNA, followed by passage and rejoining.</text>
        <dbReference type="EC" id="5.6.2.1"/>
    </reaction>
</comment>
<feature type="domain" description="DNA topoisomerase I catalytic core eukaryotic-type" evidence="7">
    <location>
        <begin position="102"/>
        <end position="314"/>
    </location>
</feature>
<evidence type="ECO:0000256" key="1">
    <source>
        <dbReference type="ARBA" id="ARBA00000213"/>
    </source>
</evidence>
<dbReference type="InterPro" id="IPR049331">
    <property type="entry name" value="Top1B_N_bact"/>
</dbReference>